<protein>
    <recommendedName>
        <fullName evidence="4">Isopenicillin N synthase-like Fe(2+) 2OG dioxygenase domain-containing protein</fullName>
    </recommendedName>
</protein>
<feature type="compositionally biased region" description="Basic and acidic residues" evidence="1">
    <location>
        <begin position="128"/>
        <end position="145"/>
    </location>
</feature>
<dbReference type="Proteomes" id="UP000428333">
    <property type="component" value="Linkage Group LG03"/>
</dbReference>
<feature type="non-terminal residue" evidence="2">
    <location>
        <position position="1"/>
    </location>
</feature>
<dbReference type="SUPFAM" id="SSF51197">
    <property type="entry name" value="Clavaminate synthase-like"/>
    <property type="match status" value="1"/>
</dbReference>
<evidence type="ECO:0000256" key="1">
    <source>
        <dbReference type="SAM" id="MobiDB-lite"/>
    </source>
</evidence>
<dbReference type="OrthoDB" id="438224at2759"/>
<dbReference type="AlphaFoldDB" id="A0A6A4LSM9"/>
<dbReference type="PANTHER" id="PTHR48253:SF2">
    <property type="entry name" value="ISOPENICILLIN N SYNTHASE-LIKE FE(2+) 2OG DIOXYGENASE DOMAIN-CONTAINING PROTEIN"/>
    <property type="match status" value="1"/>
</dbReference>
<accession>A0A6A4LSM9</accession>
<gene>
    <name evidence="2" type="ORF">C3L33_04125</name>
</gene>
<keyword evidence="3" id="KW-1185">Reference proteome</keyword>
<dbReference type="Gene3D" id="2.60.120.330">
    <property type="entry name" value="B-lactam Antibiotic, Isopenicillin N Synthase, Chain"/>
    <property type="match status" value="1"/>
</dbReference>
<proteinExistence type="predicted"/>
<dbReference type="InterPro" id="IPR027443">
    <property type="entry name" value="IPNS-like_sf"/>
</dbReference>
<evidence type="ECO:0000313" key="2">
    <source>
        <dbReference type="EMBL" id="KAE9463986.1"/>
    </source>
</evidence>
<reference evidence="2 3" key="1">
    <citation type="journal article" date="2019" name="Genome Biol. Evol.">
        <title>The Rhododendron genome and chromosomal organization provide insight into shared whole-genome duplications across the heath family (Ericaceae).</title>
        <authorList>
            <person name="Soza V.L."/>
            <person name="Lindsley D."/>
            <person name="Waalkes A."/>
            <person name="Ramage E."/>
            <person name="Patwardhan R.P."/>
            <person name="Burton J.N."/>
            <person name="Adey A."/>
            <person name="Kumar A."/>
            <person name="Qiu R."/>
            <person name="Shendure J."/>
            <person name="Hall B."/>
        </authorList>
    </citation>
    <scope>NUCLEOTIDE SEQUENCE [LARGE SCALE GENOMIC DNA]</scope>
    <source>
        <strain evidence="2">RSF 1966-606</strain>
    </source>
</reference>
<dbReference type="EMBL" id="QEFC01000547">
    <property type="protein sequence ID" value="KAE9463986.1"/>
    <property type="molecule type" value="Genomic_DNA"/>
</dbReference>
<evidence type="ECO:0008006" key="4">
    <source>
        <dbReference type="Google" id="ProtNLM"/>
    </source>
</evidence>
<comment type="caution">
    <text evidence="2">The sequence shown here is derived from an EMBL/GenBank/DDBJ whole genome shotgun (WGS) entry which is preliminary data.</text>
</comment>
<evidence type="ECO:0000313" key="3">
    <source>
        <dbReference type="Proteomes" id="UP000428333"/>
    </source>
</evidence>
<organism evidence="2 3">
    <name type="scientific">Rhododendron williamsianum</name>
    <dbReference type="NCBI Taxonomy" id="262921"/>
    <lineage>
        <taxon>Eukaryota</taxon>
        <taxon>Viridiplantae</taxon>
        <taxon>Streptophyta</taxon>
        <taxon>Embryophyta</taxon>
        <taxon>Tracheophyta</taxon>
        <taxon>Spermatophyta</taxon>
        <taxon>Magnoliopsida</taxon>
        <taxon>eudicotyledons</taxon>
        <taxon>Gunneridae</taxon>
        <taxon>Pentapetalae</taxon>
        <taxon>asterids</taxon>
        <taxon>Ericales</taxon>
        <taxon>Ericaceae</taxon>
        <taxon>Ericoideae</taxon>
        <taxon>Rhodoreae</taxon>
        <taxon>Rhododendron</taxon>
    </lineage>
</organism>
<dbReference type="PANTHER" id="PTHR48253">
    <property type="match status" value="1"/>
</dbReference>
<feature type="region of interest" description="Disordered" evidence="1">
    <location>
        <begin position="225"/>
        <end position="254"/>
    </location>
</feature>
<feature type="compositionally biased region" description="Polar residues" evidence="1">
    <location>
        <begin position="235"/>
        <end position="254"/>
    </location>
</feature>
<feature type="region of interest" description="Disordered" evidence="1">
    <location>
        <begin position="126"/>
        <end position="155"/>
    </location>
</feature>
<name>A0A6A4LSM9_9ERIC</name>
<sequence>MEEEEVGILEPYELRFSDLMMLTSDKAPPPSLPSSDEIQRLESISRSVMETLGPAGPGLITITGVPNVSRLRRTLLPLARRLALLNASDRKRLLKEHGLGSDVPVKNFDRSVSSFAMQLKYMQGVDRTSSKATDEGNDNQNKEQHCPPTEELGDSQDIEFKDLGSSFKELGFLMMELGLCLARICDKAIGGQELEQSLLESCMAKGRLIHYHSSLDNLILKEAEERQQSTRRKSNQQSIRNERPNTTGNEARMSGNNSNLWQQWHYDYGIFTVLTSPWFNFPCHKQTTRANGCFCTSCEIEYPSPSGHTYLEIFDPNKNIVQMVKTSPESFILQVGESADILSRGKLRANLHSVRRPAKLEDLSRETFVVFLQPAWSKTFSLSNYPIKSFEKTCVDENDHGELGQELHKIVPPISSRMKDGMTFAEFSRETTKQYYGVSGLQSKR</sequence>